<dbReference type="EMBL" id="JAPMKX010000002">
    <property type="protein sequence ID" value="MCX7538034.1"/>
    <property type="molecule type" value="Genomic_DNA"/>
</dbReference>
<keyword evidence="1" id="KW-0472">Membrane</keyword>
<evidence type="ECO:0000313" key="4">
    <source>
        <dbReference type="Proteomes" id="UP000650005"/>
    </source>
</evidence>
<accession>A0A9Q4CC19</accession>
<name>A0A9Q4CC19_9CORY</name>
<comment type="caution">
    <text evidence="3">The sequence shown here is derived from an EMBL/GenBank/DDBJ whole genome shotgun (WGS) entry which is preliminary data.</text>
</comment>
<feature type="transmembrane region" description="Helical" evidence="1">
    <location>
        <begin position="103"/>
        <end position="123"/>
    </location>
</feature>
<evidence type="ECO:0000256" key="1">
    <source>
        <dbReference type="SAM" id="Phobius"/>
    </source>
</evidence>
<keyword evidence="1" id="KW-1133">Transmembrane helix</keyword>
<dbReference type="EMBL" id="JAENIP010000012">
    <property type="protein sequence ID" value="MBK1844060.1"/>
    <property type="molecule type" value="Genomic_DNA"/>
</dbReference>
<feature type="transmembrane region" description="Helical" evidence="1">
    <location>
        <begin position="26"/>
        <end position="47"/>
    </location>
</feature>
<dbReference type="RefSeq" id="WP_200257853.1">
    <property type="nucleotide sequence ID" value="NZ_JAENIP020000002.1"/>
</dbReference>
<feature type="transmembrane region" description="Helical" evidence="1">
    <location>
        <begin position="69"/>
        <end position="96"/>
    </location>
</feature>
<evidence type="ECO:0000313" key="2">
    <source>
        <dbReference type="EMBL" id="MBK1844060.1"/>
    </source>
</evidence>
<evidence type="ECO:0000313" key="5">
    <source>
        <dbReference type="Proteomes" id="UP001070238"/>
    </source>
</evidence>
<evidence type="ECO:0000313" key="3">
    <source>
        <dbReference type="EMBL" id="MCX7538034.1"/>
    </source>
</evidence>
<organism evidence="3 5">
    <name type="scientific">Corynebacterium antarcticum</name>
    <dbReference type="NCBI Taxonomy" id="2800405"/>
    <lineage>
        <taxon>Bacteria</taxon>
        <taxon>Bacillati</taxon>
        <taxon>Actinomycetota</taxon>
        <taxon>Actinomycetes</taxon>
        <taxon>Mycobacteriales</taxon>
        <taxon>Corynebacteriaceae</taxon>
        <taxon>Corynebacterium</taxon>
    </lineage>
</organism>
<dbReference type="AlphaFoldDB" id="A0A9Q4CC19"/>
<sequence>MTQQPGRPQAKPAPTIPESGRLAVQLWWAMVVLEIIHQIFNVVISLIDPSAVKANANFGDTRGVPVDDVITVAIIMAGVLGIGIMVLLAFAVYGYARNSGWKWLRTLLVFFSVYFAVRAVVVFTTSPTGTAAPTALYLIDGSLQILTAVAGVLGLIFSRRADAVDWQEGDGGDGGSPVAPGR</sequence>
<proteinExistence type="predicted"/>
<protein>
    <submittedName>
        <fullName evidence="3">Uncharacterized protein</fullName>
    </submittedName>
</protein>
<dbReference type="Proteomes" id="UP001070238">
    <property type="component" value="Unassembled WGS sequence"/>
</dbReference>
<reference evidence="2" key="1">
    <citation type="submission" date="2021-01" db="EMBL/GenBank/DDBJ databases">
        <title>Characterization of Corynebacterium spp. from penguins.</title>
        <authorList>
            <person name="Svec P."/>
        </authorList>
    </citation>
    <scope>NUCLEOTIDE SEQUENCE</scope>
    <source>
        <strain evidence="2">CCM 8835</strain>
    </source>
</reference>
<keyword evidence="1" id="KW-0812">Transmembrane</keyword>
<reference evidence="3" key="2">
    <citation type="submission" date="2022-11" db="EMBL/GenBank/DDBJ databases">
        <title>Corynebacterium sp. isolated from Penguins.</title>
        <authorList>
            <person name="Sedlar K."/>
            <person name="Svec P."/>
        </authorList>
    </citation>
    <scope>NUCLEOTIDE SEQUENCE</scope>
    <source>
        <strain evidence="3">P5875</strain>
    </source>
</reference>
<gene>
    <name evidence="2" type="ORF">JIM95_05610</name>
    <name evidence="3" type="ORF">OS123_05700</name>
</gene>
<keyword evidence="4" id="KW-1185">Reference proteome</keyword>
<dbReference type="Proteomes" id="UP000650005">
    <property type="component" value="Unassembled WGS sequence"/>
</dbReference>
<feature type="transmembrane region" description="Helical" evidence="1">
    <location>
        <begin position="135"/>
        <end position="157"/>
    </location>
</feature>